<evidence type="ECO:0000256" key="3">
    <source>
        <dbReference type="ARBA" id="ARBA00023125"/>
    </source>
</evidence>
<evidence type="ECO:0000256" key="4">
    <source>
        <dbReference type="SAM" id="Coils"/>
    </source>
</evidence>
<dbReference type="EMBL" id="JAAGSC010000040">
    <property type="protein sequence ID" value="NDY95510.1"/>
    <property type="molecule type" value="Genomic_DNA"/>
</dbReference>
<keyword evidence="2" id="KW-0680">Restriction system</keyword>
<gene>
    <name evidence="6" type="ORF">G3I74_07215</name>
</gene>
<dbReference type="GO" id="GO:0003677">
    <property type="term" value="F:DNA binding"/>
    <property type="evidence" value="ECO:0007669"/>
    <property type="project" value="UniProtKB-KW"/>
</dbReference>
<evidence type="ECO:0000313" key="7">
    <source>
        <dbReference type="Proteomes" id="UP000484885"/>
    </source>
</evidence>
<dbReference type="PANTHER" id="PTHR43140:SF1">
    <property type="entry name" value="TYPE I RESTRICTION ENZYME ECOKI SPECIFICITY SUBUNIT"/>
    <property type="match status" value="1"/>
</dbReference>
<keyword evidence="6" id="KW-0378">Hydrolase</keyword>
<proteinExistence type="inferred from homology"/>
<dbReference type="GO" id="GO:0009307">
    <property type="term" value="P:DNA restriction-modification system"/>
    <property type="evidence" value="ECO:0007669"/>
    <property type="project" value="UniProtKB-KW"/>
</dbReference>
<dbReference type="AlphaFoldDB" id="A0A845UZZ3"/>
<keyword evidence="6" id="KW-0540">Nuclease</keyword>
<protein>
    <submittedName>
        <fullName evidence="6">Restriction endonuclease subunit S</fullName>
    </submittedName>
</protein>
<dbReference type="Gene3D" id="3.90.220.20">
    <property type="entry name" value="DNA methylase specificity domains"/>
    <property type="match status" value="2"/>
</dbReference>
<evidence type="ECO:0000256" key="1">
    <source>
        <dbReference type="ARBA" id="ARBA00010923"/>
    </source>
</evidence>
<organism evidence="6 7">
    <name type="scientific">Wenzhouxiangella limi</name>
    <dbReference type="NCBI Taxonomy" id="2707351"/>
    <lineage>
        <taxon>Bacteria</taxon>
        <taxon>Pseudomonadati</taxon>
        <taxon>Pseudomonadota</taxon>
        <taxon>Gammaproteobacteria</taxon>
        <taxon>Chromatiales</taxon>
        <taxon>Wenzhouxiangellaceae</taxon>
        <taxon>Wenzhouxiangella</taxon>
    </lineage>
</organism>
<evidence type="ECO:0000313" key="6">
    <source>
        <dbReference type="EMBL" id="NDY95510.1"/>
    </source>
</evidence>
<feature type="coiled-coil region" evidence="4">
    <location>
        <begin position="241"/>
        <end position="275"/>
    </location>
</feature>
<evidence type="ECO:0000256" key="2">
    <source>
        <dbReference type="ARBA" id="ARBA00022747"/>
    </source>
</evidence>
<dbReference type="InterPro" id="IPR000055">
    <property type="entry name" value="Restrct_endonuc_typeI_TRD"/>
</dbReference>
<name>A0A845UZZ3_9GAMM</name>
<dbReference type="PANTHER" id="PTHR43140">
    <property type="entry name" value="TYPE-1 RESTRICTION ENZYME ECOKI SPECIFICITY PROTEIN"/>
    <property type="match status" value="1"/>
</dbReference>
<reference evidence="6 7" key="1">
    <citation type="submission" date="2020-02" db="EMBL/GenBank/DDBJ databases">
        <authorList>
            <person name="Zhang X.-Y."/>
        </authorList>
    </citation>
    <scope>NUCLEOTIDE SEQUENCE [LARGE SCALE GENOMIC DNA]</scope>
    <source>
        <strain evidence="6 7">C33</strain>
    </source>
</reference>
<dbReference type="SUPFAM" id="SSF116734">
    <property type="entry name" value="DNA methylase specificity domain"/>
    <property type="match status" value="2"/>
</dbReference>
<comment type="caution">
    <text evidence="6">The sequence shown here is derived from an EMBL/GenBank/DDBJ whole genome shotgun (WGS) entry which is preliminary data.</text>
</comment>
<dbReference type="InterPro" id="IPR051212">
    <property type="entry name" value="Type-I_RE_S_subunit"/>
</dbReference>
<keyword evidence="4" id="KW-0175">Coiled coil</keyword>
<feature type="domain" description="Type I restriction modification DNA specificity" evidence="5">
    <location>
        <begin position="5"/>
        <end position="77"/>
    </location>
</feature>
<keyword evidence="3" id="KW-0238">DNA-binding</keyword>
<comment type="similarity">
    <text evidence="1">Belongs to the type-I restriction system S methylase family.</text>
</comment>
<keyword evidence="6" id="KW-0255">Endonuclease</keyword>
<accession>A0A845UZZ3</accession>
<keyword evidence="7" id="KW-1185">Reference proteome</keyword>
<dbReference type="Proteomes" id="UP000484885">
    <property type="component" value="Unassembled WGS sequence"/>
</dbReference>
<sequence>MITAVDCTILRFHADKLIPEFFKYYSQSAQYLADVEVYCTGATRKRISRKNLGRVHVPIPPLPEQKRIVAILDEAFAGIATAVANTKKNLANARELFESYLNAIFSQRSEAWKCIKFSDGVSAIRPPRKVQRKEFQDSGPFPIVSQEHGKINGRWSRRDDVIHVDRPIIIFGDHTRVFKYIDFDFVAGADGTKILRPAPFLQAKYLYYLAQSLPLKGMGYARHYRILKDMEVWYPEDFSEQEAIATRIDELLEELNRLEAVYNQKLSALAELKQSLLQKAFSGELTATPQDEIETALA</sequence>
<dbReference type="Pfam" id="PF01420">
    <property type="entry name" value="Methylase_S"/>
    <property type="match status" value="1"/>
</dbReference>
<dbReference type="InterPro" id="IPR044946">
    <property type="entry name" value="Restrct_endonuc_typeI_TRD_sf"/>
</dbReference>
<evidence type="ECO:0000259" key="5">
    <source>
        <dbReference type="Pfam" id="PF01420"/>
    </source>
</evidence>
<dbReference type="GO" id="GO:0004519">
    <property type="term" value="F:endonuclease activity"/>
    <property type="evidence" value="ECO:0007669"/>
    <property type="project" value="UniProtKB-KW"/>
</dbReference>